<dbReference type="InterPro" id="IPR002514">
    <property type="entry name" value="Transposase_8"/>
</dbReference>
<comment type="caution">
    <text evidence="1">The sequence shown here is derived from an EMBL/GenBank/DDBJ whole genome shotgun (WGS) entry which is preliminary data.</text>
</comment>
<dbReference type="Pfam" id="PF01527">
    <property type="entry name" value="HTH_Tnp_1"/>
    <property type="match status" value="1"/>
</dbReference>
<organism evidence="1 2">
    <name type="scientific">Lacimonas salitolerans</name>
    <dbReference type="NCBI Taxonomy" id="1323750"/>
    <lineage>
        <taxon>Bacteria</taxon>
        <taxon>Pseudomonadati</taxon>
        <taxon>Pseudomonadota</taxon>
        <taxon>Alphaproteobacteria</taxon>
        <taxon>Rhodobacterales</taxon>
        <taxon>Paracoccaceae</taxon>
        <taxon>Lacimonas</taxon>
    </lineage>
</organism>
<keyword evidence="2" id="KW-1185">Reference proteome</keyword>
<sequence length="80" mass="9071">MADGSGVVGRLDIVEPRRGNRRWPDDVKARIVAESFQPGARVVDVARRHDIIPHQLSDWRRMAREGKLVVSATPIPFCHF</sequence>
<dbReference type="PANTHER" id="PTHR37936">
    <property type="entry name" value="TRANSPOSASE INSC FOR INSERTION ELEMENT IS2A-RELATED"/>
    <property type="match status" value="1"/>
</dbReference>
<gene>
    <name evidence="1" type="ORF">ACFTOW_13655</name>
</gene>
<dbReference type="RefSeq" id="WP_379916624.1">
    <property type="nucleotide sequence ID" value="NZ_JBHUDD010000105.1"/>
</dbReference>
<dbReference type="InterPro" id="IPR010921">
    <property type="entry name" value="Trp_repressor/repl_initiator"/>
</dbReference>
<reference evidence="2" key="1">
    <citation type="journal article" date="2019" name="Int. J. Syst. Evol. Microbiol.">
        <title>The Global Catalogue of Microorganisms (GCM) 10K type strain sequencing project: providing services to taxonomists for standard genome sequencing and annotation.</title>
        <authorList>
            <consortium name="The Broad Institute Genomics Platform"/>
            <consortium name="The Broad Institute Genome Sequencing Center for Infectious Disease"/>
            <person name="Wu L."/>
            <person name="Ma J."/>
        </authorList>
    </citation>
    <scope>NUCLEOTIDE SEQUENCE [LARGE SCALE GENOMIC DNA]</scope>
    <source>
        <strain evidence="2">CGMCC 1.12477</strain>
    </source>
</reference>
<evidence type="ECO:0000313" key="2">
    <source>
        <dbReference type="Proteomes" id="UP001597186"/>
    </source>
</evidence>
<name>A0ABW4EK93_9RHOB</name>
<dbReference type="PANTHER" id="PTHR37936:SF3">
    <property type="entry name" value="TRANSPOSASE INSC FOR INSERTION ELEMENT IS2A-RELATED"/>
    <property type="match status" value="1"/>
</dbReference>
<dbReference type="Proteomes" id="UP001597186">
    <property type="component" value="Unassembled WGS sequence"/>
</dbReference>
<dbReference type="EMBL" id="JBHUDD010000105">
    <property type="protein sequence ID" value="MFD1510443.1"/>
    <property type="molecule type" value="Genomic_DNA"/>
</dbReference>
<protein>
    <submittedName>
        <fullName evidence="1">Transposase</fullName>
    </submittedName>
</protein>
<accession>A0ABW4EK93</accession>
<evidence type="ECO:0000313" key="1">
    <source>
        <dbReference type="EMBL" id="MFD1510443.1"/>
    </source>
</evidence>
<proteinExistence type="predicted"/>
<dbReference type="SUPFAM" id="SSF48295">
    <property type="entry name" value="TrpR-like"/>
    <property type="match status" value="1"/>
</dbReference>